<keyword evidence="3" id="KW-1185">Reference proteome</keyword>
<dbReference type="Proteomes" id="UP000188342">
    <property type="component" value="Unassembled WGS sequence"/>
</dbReference>
<name>A0A1R4IIM0_9ACTN</name>
<feature type="compositionally biased region" description="Basic residues" evidence="1">
    <location>
        <begin position="69"/>
        <end position="79"/>
    </location>
</feature>
<protein>
    <submittedName>
        <fullName evidence="2">Uncharacterized protein</fullName>
    </submittedName>
</protein>
<dbReference type="AlphaFoldDB" id="A0A1R4IIM0"/>
<dbReference type="STRING" id="1255658.FM114_02105"/>
<gene>
    <name evidence="2" type="ORF">FM114_02105</name>
</gene>
<feature type="region of interest" description="Disordered" evidence="1">
    <location>
        <begin position="58"/>
        <end position="98"/>
    </location>
</feature>
<feature type="region of interest" description="Disordered" evidence="1">
    <location>
        <begin position="1"/>
        <end position="40"/>
    </location>
</feature>
<dbReference type="EMBL" id="FUKQ01000007">
    <property type="protein sequence ID" value="SJN19660.1"/>
    <property type="molecule type" value="Genomic_DNA"/>
</dbReference>
<evidence type="ECO:0000313" key="3">
    <source>
        <dbReference type="Proteomes" id="UP000188342"/>
    </source>
</evidence>
<organism evidence="2 3">
    <name type="scientific">Luteococcus japonicus LSP_Lj1</name>
    <dbReference type="NCBI Taxonomy" id="1255658"/>
    <lineage>
        <taxon>Bacteria</taxon>
        <taxon>Bacillati</taxon>
        <taxon>Actinomycetota</taxon>
        <taxon>Actinomycetes</taxon>
        <taxon>Propionibacteriales</taxon>
        <taxon>Propionibacteriaceae</taxon>
        <taxon>Luteococcus</taxon>
    </lineage>
</organism>
<evidence type="ECO:0000256" key="1">
    <source>
        <dbReference type="SAM" id="MobiDB-lite"/>
    </source>
</evidence>
<sequence length="98" mass="11142">MGSILAAPPPRRLCTEPATRMHRPCARGRPSPAGRERPRHTRGRFSWWALHHRAWCGPRRRPQLPGHGPRTRSGSRKPRGFLQSECVATRADPRNPRG</sequence>
<accession>A0A1R4IIM0</accession>
<reference evidence="2 3" key="1">
    <citation type="submission" date="2017-02" db="EMBL/GenBank/DDBJ databases">
        <authorList>
            <person name="Peterson S.W."/>
        </authorList>
    </citation>
    <scope>NUCLEOTIDE SEQUENCE [LARGE SCALE GENOMIC DNA]</scope>
    <source>
        <strain evidence="2 3">LSP_Lj1</strain>
    </source>
</reference>
<proteinExistence type="predicted"/>
<evidence type="ECO:0000313" key="2">
    <source>
        <dbReference type="EMBL" id="SJN19660.1"/>
    </source>
</evidence>